<evidence type="ECO:0000256" key="3">
    <source>
        <dbReference type="ARBA" id="ARBA00022553"/>
    </source>
</evidence>
<keyword evidence="4" id="KW-0808">Transferase</keyword>
<dbReference type="OrthoDB" id="5522855at2"/>
<evidence type="ECO:0000256" key="1">
    <source>
        <dbReference type="ARBA" id="ARBA00000085"/>
    </source>
</evidence>
<reference evidence="8 9" key="1">
    <citation type="submission" date="2018-06" db="EMBL/GenBank/DDBJ databases">
        <title>Genomic Encyclopedia of Archaeal and Bacterial Type Strains, Phase II (KMG-II): from individual species to whole genera.</title>
        <authorList>
            <person name="Goeker M."/>
        </authorList>
    </citation>
    <scope>NUCLEOTIDE SEQUENCE [LARGE SCALE GENOMIC DNA]</scope>
    <source>
        <strain evidence="8 9">DSM 12408</strain>
    </source>
</reference>
<feature type="domain" description="Histidine kinase" evidence="6">
    <location>
        <begin position="166"/>
        <end position="379"/>
    </location>
</feature>
<dbReference type="InterPro" id="IPR052162">
    <property type="entry name" value="Sensor_kinase/Photoreceptor"/>
</dbReference>
<dbReference type="SUPFAM" id="SSF55785">
    <property type="entry name" value="PYP-like sensor domain (PAS domain)"/>
    <property type="match status" value="1"/>
</dbReference>
<dbReference type="InterPro" id="IPR001610">
    <property type="entry name" value="PAC"/>
</dbReference>
<dbReference type="PROSITE" id="PS50113">
    <property type="entry name" value="PAC"/>
    <property type="match status" value="1"/>
</dbReference>
<feature type="domain" description="PAC" evidence="7">
    <location>
        <begin position="95"/>
        <end position="148"/>
    </location>
</feature>
<evidence type="ECO:0000256" key="2">
    <source>
        <dbReference type="ARBA" id="ARBA00012438"/>
    </source>
</evidence>
<proteinExistence type="predicted"/>
<comment type="caution">
    <text evidence="8">The sequence shown here is derived from an EMBL/GenBank/DDBJ whole genome shotgun (WGS) entry which is preliminary data.</text>
</comment>
<dbReference type="CDD" id="cd00130">
    <property type="entry name" value="PAS"/>
    <property type="match status" value="1"/>
</dbReference>
<evidence type="ECO:0000256" key="4">
    <source>
        <dbReference type="ARBA" id="ARBA00022679"/>
    </source>
</evidence>
<dbReference type="NCBIfam" id="TIGR00229">
    <property type="entry name" value="sensory_box"/>
    <property type="match status" value="1"/>
</dbReference>
<dbReference type="Proteomes" id="UP000248987">
    <property type="component" value="Unassembled WGS sequence"/>
</dbReference>
<dbReference type="InterPro" id="IPR005467">
    <property type="entry name" value="His_kinase_dom"/>
</dbReference>
<dbReference type="SMART" id="SM00387">
    <property type="entry name" value="HATPase_c"/>
    <property type="match status" value="1"/>
</dbReference>
<sequence>MTSHRSGLSKLNLKTPFVDDLKWQLALEYSGIGMWEYDAVLERVYFSEGSKKIIGVSDPSFGSDPYAWNDRVHPEDRALYFKNFQDHLKGLTEMYENEHRVRCEDGSYKWIRDRGQIVEWDEHNQPKRLIGTHMDITSQKQNQDTINNSLLIATEHNNKLKNFAHIVTHNLKQHTGNFESLLEFYEESNSPAEKEEIMTHLKTLSTSLSKTIKNLHDIVNVQNSKSNETKRIYIAKQIDHILELLDLVITENNATIHNNINKKIFLYFNSSYFESIIQNLLSNAIKYKHPDRDPVISIDCTKDKNEVKLMITDNGIGIDLDKYGKDIFGLYKTFHHNDDAEGVGLYLIKNQIESFGGTIAVDSEVNVGTTFTIIAKTKKPNTLPGF</sequence>
<dbReference type="InterPro" id="IPR000700">
    <property type="entry name" value="PAS-assoc_C"/>
</dbReference>
<gene>
    <name evidence="8" type="ORF">LX77_00765</name>
</gene>
<dbReference type="EC" id="2.7.13.3" evidence="2"/>
<dbReference type="Pfam" id="PF08447">
    <property type="entry name" value="PAS_3"/>
    <property type="match status" value="1"/>
</dbReference>
<dbReference type="PROSITE" id="PS50109">
    <property type="entry name" value="HIS_KIN"/>
    <property type="match status" value="1"/>
</dbReference>
<dbReference type="Pfam" id="PF02518">
    <property type="entry name" value="HATPase_c"/>
    <property type="match status" value="1"/>
</dbReference>
<comment type="catalytic activity">
    <reaction evidence="1">
        <text>ATP + protein L-histidine = ADP + protein N-phospho-L-histidine.</text>
        <dbReference type="EC" id="2.7.13.3"/>
    </reaction>
</comment>
<dbReference type="InterPro" id="IPR000014">
    <property type="entry name" value="PAS"/>
</dbReference>
<dbReference type="STRING" id="49280.A9996_02545"/>
<dbReference type="SUPFAM" id="SSF55874">
    <property type="entry name" value="ATPase domain of HSP90 chaperone/DNA topoisomerase II/histidine kinase"/>
    <property type="match status" value="1"/>
</dbReference>
<dbReference type="InterPro" id="IPR036890">
    <property type="entry name" value="HATPase_C_sf"/>
</dbReference>
<evidence type="ECO:0000256" key="5">
    <source>
        <dbReference type="ARBA" id="ARBA00022777"/>
    </source>
</evidence>
<evidence type="ECO:0000259" key="6">
    <source>
        <dbReference type="PROSITE" id="PS50109"/>
    </source>
</evidence>
<protein>
    <recommendedName>
        <fullName evidence="2">histidine kinase</fullName>
        <ecNumber evidence="2">2.7.13.3</ecNumber>
    </recommendedName>
</protein>
<dbReference type="GO" id="GO:0004673">
    <property type="term" value="F:protein histidine kinase activity"/>
    <property type="evidence" value="ECO:0007669"/>
    <property type="project" value="UniProtKB-EC"/>
</dbReference>
<evidence type="ECO:0000313" key="9">
    <source>
        <dbReference type="Proteomes" id="UP000248987"/>
    </source>
</evidence>
<dbReference type="PANTHER" id="PTHR43304:SF1">
    <property type="entry name" value="PAC DOMAIN-CONTAINING PROTEIN"/>
    <property type="match status" value="1"/>
</dbReference>
<dbReference type="InterPro" id="IPR035965">
    <property type="entry name" value="PAS-like_dom_sf"/>
</dbReference>
<dbReference type="Gene3D" id="3.30.565.10">
    <property type="entry name" value="Histidine kinase-like ATPase, C-terminal domain"/>
    <property type="match status" value="1"/>
</dbReference>
<dbReference type="InterPro" id="IPR013655">
    <property type="entry name" value="PAS_fold_3"/>
</dbReference>
<accession>A0A1A7R659</accession>
<keyword evidence="5" id="KW-0418">Kinase</keyword>
<keyword evidence="3" id="KW-0597">Phosphoprotein</keyword>
<organism evidence="8 9">
    <name type="scientific">Gelidibacter algens</name>
    <dbReference type="NCBI Taxonomy" id="49280"/>
    <lineage>
        <taxon>Bacteria</taxon>
        <taxon>Pseudomonadati</taxon>
        <taxon>Bacteroidota</taxon>
        <taxon>Flavobacteriia</taxon>
        <taxon>Flavobacteriales</taxon>
        <taxon>Flavobacteriaceae</taxon>
        <taxon>Gelidibacter</taxon>
    </lineage>
</organism>
<keyword evidence="9" id="KW-1185">Reference proteome</keyword>
<evidence type="ECO:0000259" key="7">
    <source>
        <dbReference type="PROSITE" id="PS50113"/>
    </source>
</evidence>
<dbReference type="AlphaFoldDB" id="A0A1A7R659"/>
<dbReference type="EMBL" id="QLLQ01000002">
    <property type="protein sequence ID" value="RAJ26515.1"/>
    <property type="molecule type" value="Genomic_DNA"/>
</dbReference>
<name>A0A1A7R659_9FLAO</name>
<dbReference type="InterPro" id="IPR004358">
    <property type="entry name" value="Sig_transdc_His_kin-like_C"/>
</dbReference>
<dbReference type="SMART" id="SM00086">
    <property type="entry name" value="PAC"/>
    <property type="match status" value="1"/>
</dbReference>
<dbReference type="PRINTS" id="PR00344">
    <property type="entry name" value="BCTRLSENSOR"/>
</dbReference>
<dbReference type="InterPro" id="IPR003594">
    <property type="entry name" value="HATPase_dom"/>
</dbReference>
<evidence type="ECO:0000313" key="8">
    <source>
        <dbReference type="EMBL" id="RAJ26515.1"/>
    </source>
</evidence>
<dbReference type="Gene3D" id="3.30.450.20">
    <property type="entry name" value="PAS domain"/>
    <property type="match status" value="1"/>
</dbReference>
<dbReference type="PANTHER" id="PTHR43304">
    <property type="entry name" value="PHYTOCHROME-LIKE PROTEIN CPH1"/>
    <property type="match status" value="1"/>
</dbReference>